<accession>A0ACC2PMZ8</accession>
<name>A0ACC2PMZ8_9HYME</name>
<comment type="caution">
    <text evidence="1">The sequence shown here is derived from an EMBL/GenBank/DDBJ whole genome shotgun (WGS) entry which is preliminary data.</text>
</comment>
<keyword evidence="2" id="KW-1185">Reference proteome</keyword>
<sequence>MHTKIKTPSKEMVELDTSSNLGHQSSFLEDDLALSPSTHDSVSDKTIIGAVDKISLSNGADNSNIVYVSEDAMDCNYDDHSDGVRDSGILEEAPSPELFESDNDDNDGETQSTNTTYTYPNTLTLEETQPSLPTPKKYAVEELILKADKHLFRRLNKFLSGVPPPPNHTISQKDCNDFLAYIKQNQEYFWANPFQFNEELKLLGSEPIQLTQETAKNENPEAFEDFKDIPRRAKSGLRNLSTAFDACEQSNQSKIGVDEIAGIDSDFPDSSISLDLPEIQFDNSSITCFNSGSQNDESKLCNTNDQSQVSVLYTSLSVNDAPETPWPASFGHRCHDIYYNRNRATENFENLRMKLCDRYIGAETQSTCNIWFAKQMPGSARKRSLLAKRKNGQSPGRRLSYLARRRRTFSSANLQGLAEKKQPLLDIRKGRKGKSPRGKSPRIKSPRRRTPRSSAKKRQLRKLLFDGTSPRKTKIETSKRALFQSPPNDKPGPSRVVVSSSVINNNPQKIKRALFPTPKKKEGNDSKLPSLSYPESRKRKNEDDLENPKHKWAKSLSFDCPRNLDRSSSNSFNPMRYSTGSISSRDSRNELYEIHQKKLLWAATEALRSTGIGTAHPMYKQYRSSLACTVRKNMPDLDNKHIPRKPGSTTDRMLKLAKRHVLLLVEGKSTS</sequence>
<dbReference type="EMBL" id="CM056741">
    <property type="protein sequence ID" value="KAJ8684406.1"/>
    <property type="molecule type" value="Genomic_DNA"/>
</dbReference>
<evidence type="ECO:0000313" key="1">
    <source>
        <dbReference type="EMBL" id="KAJ8684406.1"/>
    </source>
</evidence>
<reference evidence="1" key="1">
    <citation type="submission" date="2023-04" db="EMBL/GenBank/DDBJ databases">
        <title>A chromosome-level genome assembly of the parasitoid wasp Eretmocerus hayati.</title>
        <authorList>
            <person name="Zhong Y."/>
            <person name="Liu S."/>
            <person name="Liu Y."/>
        </authorList>
    </citation>
    <scope>NUCLEOTIDE SEQUENCE</scope>
    <source>
        <strain evidence="1">ZJU_SS_LIU_2023</strain>
    </source>
</reference>
<proteinExistence type="predicted"/>
<evidence type="ECO:0000313" key="2">
    <source>
        <dbReference type="Proteomes" id="UP001239111"/>
    </source>
</evidence>
<dbReference type="Proteomes" id="UP001239111">
    <property type="component" value="Chromosome 1"/>
</dbReference>
<protein>
    <submittedName>
        <fullName evidence="1">Uncharacterized protein</fullName>
    </submittedName>
</protein>
<organism evidence="1 2">
    <name type="scientific">Eretmocerus hayati</name>
    <dbReference type="NCBI Taxonomy" id="131215"/>
    <lineage>
        <taxon>Eukaryota</taxon>
        <taxon>Metazoa</taxon>
        <taxon>Ecdysozoa</taxon>
        <taxon>Arthropoda</taxon>
        <taxon>Hexapoda</taxon>
        <taxon>Insecta</taxon>
        <taxon>Pterygota</taxon>
        <taxon>Neoptera</taxon>
        <taxon>Endopterygota</taxon>
        <taxon>Hymenoptera</taxon>
        <taxon>Apocrita</taxon>
        <taxon>Proctotrupomorpha</taxon>
        <taxon>Chalcidoidea</taxon>
        <taxon>Aphelinidae</taxon>
        <taxon>Aphelininae</taxon>
        <taxon>Eretmocerus</taxon>
    </lineage>
</organism>
<gene>
    <name evidence="1" type="ORF">QAD02_020198</name>
</gene>